<feature type="compositionally biased region" description="Acidic residues" evidence="6">
    <location>
        <begin position="141"/>
        <end position="150"/>
    </location>
</feature>
<accession>A0A9J7KMR2</accession>
<dbReference type="OrthoDB" id="200954at2759"/>
<dbReference type="PANTHER" id="PTHR12191">
    <property type="entry name" value="SOLUTE CARRIER FAMILY 39"/>
    <property type="match status" value="1"/>
</dbReference>
<feature type="transmembrane region" description="Helical" evidence="7">
    <location>
        <begin position="439"/>
        <end position="459"/>
    </location>
</feature>
<dbReference type="InterPro" id="IPR050799">
    <property type="entry name" value="ZIP_Transporter"/>
</dbReference>
<dbReference type="GO" id="GO:0005886">
    <property type="term" value="C:plasma membrane"/>
    <property type="evidence" value="ECO:0000318"/>
    <property type="project" value="GO_Central"/>
</dbReference>
<dbReference type="RefSeq" id="XP_035666858.1">
    <property type="nucleotide sequence ID" value="XM_035810965.1"/>
</dbReference>
<comment type="subcellular location">
    <subcellularLocation>
        <location evidence="1">Membrane</location>
        <topology evidence="1">Multi-pass membrane protein</topology>
    </subcellularLocation>
</comment>
<sequence length="514" mass="56343">MARCLCCDSVVLVETLLAVFSVSSLSVLGSIPKDLRTPDSFAKAVLDRYGYGGRLTVQDLQVLLRNASSCPGVRRCVGRDEETGQPVEEQCNSTCITATEVLQIHDLSADSELNATGLREVCPTLLYNVDRTIGCQSQGEDSIESTEEEHDGSRRPSPAEVWGFGVLSVSVISLCTVMGVLIVPFMKKRLYTLLLTFLIGLAVGALSGSALLHLLPKAIGLHHGAGEFTEKAAAVWAGIYLFFVTERLLKMASKQRQKRKARKYAEQNRRAELRADMAVCAVKARLSHIDPSLTEPPRHHGHCHGHVYHSPDTEKFVEDCSTEDSQNQKVSKKRSCCQALCSNTDTIATVAWMVIFGDGLHNLMDGLAIGASFQLSIFSGISTSIAVLCEEFPHELGDFAILLNAGMSVRQALFYNFLSACFCFIGLVVGIVVRENGQVGQWIFGLTGGMFLYIALVIMMPEMNAVDEDEEKSEKNRQDGEEKSSSLLRFFLQNMGLLTGFAVMLVLAKFHVEI</sequence>
<keyword evidence="3 7" id="KW-0812">Transmembrane</keyword>
<evidence type="ECO:0000256" key="4">
    <source>
        <dbReference type="ARBA" id="ARBA00022989"/>
    </source>
</evidence>
<evidence type="ECO:0000313" key="8">
    <source>
        <dbReference type="Proteomes" id="UP000001554"/>
    </source>
</evidence>
<reference evidence="9" key="2">
    <citation type="submission" date="2025-08" db="UniProtKB">
        <authorList>
            <consortium name="RefSeq"/>
        </authorList>
    </citation>
    <scope>IDENTIFICATION</scope>
    <source>
        <strain evidence="9">S238N-H82</strain>
        <tissue evidence="9">Testes</tissue>
    </source>
</reference>
<dbReference type="AlphaFoldDB" id="A0A9J7KMR2"/>
<proteinExistence type="inferred from homology"/>
<dbReference type="OMA" id="ADHYSTP"/>
<keyword evidence="4 7" id="KW-1133">Transmembrane helix</keyword>
<evidence type="ECO:0000256" key="3">
    <source>
        <dbReference type="ARBA" id="ARBA00022692"/>
    </source>
</evidence>
<feature type="transmembrane region" description="Helical" evidence="7">
    <location>
        <begin position="413"/>
        <end position="433"/>
    </location>
</feature>
<keyword evidence="8" id="KW-1185">Reference proteome</keyword>
<evidence type="ECO:0000256" key="1">
    <source>
        <dbReference type="ARBA" id="ARBA00004141"/>
    </source>
</evidence>
<dbReference type="InterPro" id="IPR003689">
    <property type="entry name" value="ZIP"/>
</dbReference>
<dbReference type="Proteomes" id="UP000001554">
    <property type="component" value="Chromosome 2"/>
</dbReference>
<name>A0A9J7KMR2_BRAFL</name>
<protein>
    <submittedName>
        <fullName evidence="9">Metal cation symporter ZIP14-like</fullName>
    </submittedName>
</protein>
<dbReference type="Pfam" id="PF02535">
    <property type="entry name" value="Zip"/>
    <property type="match status" value="1"/>
</dbReference>
<comment type="similarity">
    <text evidence="2">Belongs to the ZIP transporter (TC 2.A.5) family.</text>
</comment>
<evidence type="ECO:0000256" key="2">
    <source>
        <dbReference type="ARBA" id="ARBA00006939"/>
    </source>
</evidence>
<feature type="transmembrane region" description="Helical" evidence="7">
    <location>
        <begin position="161"/>
        <end position="183"/>
    </location>
</feature>
<feature type="region of interest" description="Disordered" evidence="6">
    <location>
        <begin position="137"/>
        <end position="156"/>
    </location>
</feature>
<feature type="transmembrane region" description="Helical" evidence="7">
    <location>
        <begin position="190"/>
        <end position="212"/>
    </location>
</feature>
<gene>
    <name evidence="9" type="primary">LOC118409709</name>
</gene>
<dbReference type="GO" id="GO:0030003">
    <property type="term" value="P:intracellular monoatomic cation homeostasis"/>
    <property type="evidence" value="ECO:0000318"/>
    <property type="project" value="GO_Central"/>
</dbReference>
<evidence type="ECO:0000256" key="6">
    <source>
        <dbReference type="SAM" id="MobiDB-lite"/>
    </source>
</evidence>
<dbReference type="GO" id="GO:0140410">
    <property type="term" value="F:monoatomic cation:bicarbonate symporter activity"/>
    <property type="evidence" value="ECO:0000318"/>
    <property type="project" value="GO_Central"/>
</dbReference>
<organism evidence="8 9">
    <name type="scientific">Branchiostoma floridae</name>
    <name type="common">Florida lancelet</name>
    <name type="synonym">Amphioxus</name>
    <dbReference type="NCBI Taxonomy" id="7739"/>
    <lineage>
        <taxon>Eukaryota</taxon>
        <taxon>Metazoa</taxon>
        <taxon>Chordata</taxon>
        <taxon>Cephalochordata</taxon>
        <taxon>Leptocardii</taxon>
        <taxon>Amphioxiformes</taxon>
        <taxon>Branchiostomatidae</taxon>
        <taxon>Branchiostoma</taxon>
    </lineage>
</organism>
<keyword evidence="5 7" id="KW-0472">Membrane</keyword>
<evidence type="ECO:0000256" key="5">
    <source>
        <dbReference type="ARBA" id="ARBA00023136"/>
    </source>
</evidence>
<dbReference type="PANTHER" id="PTHR12191:SF37">
    <property type="entry name" value="ZINC TRANSPORTER FOI"/>
    <property type="match status" value="1"/>
</dbReference>
<evidence type="ECO:0000256" key="7">
    <source>
        <dbReference type="SAM" id="Phobius"/>
    </source>
</evidence>
<dbReference type="GO" id="GO:0071578">
    <property type="term" value="P:zinc ion import across plasma membrane"/>
    <property type="evidence" value="ECO:0000318"/>
    <property type="project" value="GO_Central"/>
</dbReference>
<dbReference type="KEGG" id="bfo:118409709"/>
<evidence type="ECO:0000313" key="9">
    <source>
        <dbReference type="RefSeq" id="XP_035666858.1"/>
    </source>
</evidence>
<dbReference type="GO" id="GO:0005385">
    <property type="term" value="F:zinc ion transmembrane transporter activity"/>
    <property type="evidence" value="ECO:0000318"/>
    <property type="project" value="GO_Central"/>
</dbReference>
<dbReference type="GeneID" id="118409709"/>
<feature type="transmembrane region" description="Helical" evidence="7">
    <location>
        <begin position="487"/>
        <end position="508"/>
    </location>
</feature>
<feature type="transmembrane region" description="Helical" evidence="7">
    <location>
        <begin position="232"/>
        <end position="249"/>
    </location>
</feature>
<reference evidence="8" key="1">
    <citation type="journal article" date="2020" name="Nat. Ecol. Evol.">
        <title>Deeply conserved synteny resolves early events in vertebrate evolution.</title>
        <authorList>
            <person name="Simakov O."/>
            <person name="Marletaz F."/>
            <person name="Yue J.X."/>
            <person name="O'Connell B."/>
            <person name="Jenkins J."/>
            <person name="Brandt A."/>
            <person name="Calef R."/>
            <person name="Tung C.H."/>
            <person name="Huang T.K."/>
            <person name="Schmutz J."/>
            <person name="Satoh N."/>
            <person name="Yu J.K."/>
            <person name="Putnam N.H."/>
            <person name="Green R.E."/>
            <person name="Rokhsar D.S."/>
        </authorList>
    </citation>
    <scope>NUCLEOTIDE SEQUENCE [LARGE SCALE GENOMIC DNA]</scope>
    <source>
        <strain evidence="8">S238N-H82</strain>
    </source>
</reference>